<accession>A0AAN6IVN8</accession>
<dbReference type="PANTHER" id="PTHR45683">
    <property type="entry name" value="MITOCHONDRIAL NICOTINAMIDE ADENINE DINUCLEOTIDE TRANSPORTER 1-RELATED-RELATED"/>
    <property type="match status" value="1"/>
</dbReference>
<keyword evidence="8" id="KW-0496">Mitochondrion</keyword>
<evidence type="ECO:0000256" key="6">
    <source>
        <dbReference type="ARBA" id="ARBA00022792"/>
    </source>
</evidence>
<dbReference type="GO" id="GO:0015215">
    <property type="term" value="F:nucleotide transmembrane transporter activity"/>
    <property type="evidence" value="ECO:0007669"/>
    <property type="project" value="UniProtKB-ARBA"/>
</dbReference>
<keyword evidence="3 11" id="KW-0813">Transport</keyword>
<comment type="subcellular location">
    <subcellularLocation>
        <location evidence="1">Mitochondrion inner membrane</location>
        <topology evidence="1">Multi-pass membrane protein</topology>
    </subcellularLocation>
</comment>
<dbReference type="InterPro" id="IPR018108">
    <property type="entry name" value="MCP_transmembrane"/>
</dbReference>
<dbReference type="FunFam" id="1.50.40.10:FF:000102">
    <property type="entry name" value="Folate carrier protein Flx1"/>
    <property type="match status" value="1"/>
</dbReference>
<evidence type="ECO:0000256" key="10">
    <source>
        <dbReference type="PROSITE-ProRule" id="PRU00282"/>
    </source>
</evidence>
<evidence type="ECO:0000256" key="11">
    <source>
        <dbReference type="RuleBase" id="RU000488"/>
    </source>
</evidence>
<evidence type="ECO:0000256" key="3">
    <source>
        <dbReference type="ARBA" id="ARBA00022448"/>
    </source>
</evidence>
<dbReference type="GO" id="GO:0005743">
    <property type="term" value="C:mitochondrial inner membrane"/>
    <property type="evidence" value="ECO:0007669"/>
    <property type="project" value="UniProtKB-SubCell"/>
</dbReference>
<protein>
    <submittedName>
        <fullName evidence="12">Mitochondrial FAD carrier protein flx1</fullName>
    </submittedName>
</protein>
<proteinExistence type="inferred from homology"/>
<dbReference type="InterPro" id="IPR044712">
    <property type="entry name" value="SLC25A32-like"/>
</dbReference>
<keyword evidence="6" id="KW-0999">Mitochondrion inner membrane</keyword>
<dbReference type="PROSITE" id="PS50920">
    <property type="entry name" value="SOLCAR"/>
    <property type="match status" value="3"/>
</dbReference>
<keyword evidence="5" id="KW-0677">Repeat</keyword>
<sequence length="388" mass="42742">MLHCTGRWHCSNHCRHPHVNSSSHSSSVSPRPDASLTAAIPLLTSIWSGQSYQQRLIFTHSHPSTHNARPMTSQPRHGLSPASIETIAGLSAGLISTIIVHPLDIIKTRLQVDTSAHPLLNSSRSVLRDILRNEGPTRISALYRGLTPNLVGNSAGWGLYFLWYREAQDVIRKVRGYQPGQQLSSVEYLTASALSGGLSAILTNPIWVVKTRMLSTSATQTGAYPSMIAGLRSIYRTEGVRGFFHGMTPSLVGVSHGALYFVAYEKLKFWRRQSKKTNELTNVDTLMTSSLSKIFAGVLTYPHQVIRARLQTYNPSAATHVRGPGLVALVKQVWHNEGLVGYYKGLFPNLLRVVPSTCVTFLVYENARWFLPRLFGAQQDGTVVAGSS</sequence>
<keyword evidence="7" id="KW-1133">Transmembrane helix</keyword>
<feature type="repeat" description="Solcar" evidence="10">
    <location>
        <begin position="284"/>
        <end position="370"/>
    </location>
</feature>
<dbReference type="Proteomes" id="UP001161757">
    <property type="component" value="Unassembled WGS sequence"/>
</dbReference>
<dbReference type="EMBL" id="JAJGCB010000004">
    <property type="protein sequence ID" value="KAJ8993044.1"/>
    <property type="molecule type" value="Genomic_DNA"/>
</dbReference>
<evidence type="ECO:0000256" key="1">
    <source>
        <dbReference type="ARBA" id="ARBA00004448"/>
    </source>
</evidence>
<name>A0AAN6IVN8_EXODE</name>
<evidence type="ECO:0000313" key="12">
    <source>
        <dbReference type="EMBL" id="KAJ8993044.1"/>
    </source>
</evidence>
<dbReference type="PRINTS" id="PR00926">
    <property type="entry name" value="MITOCARRIER"/>
</dbReference>
<evidence type="ECO:0000256" key="7">
    <source>
        <dbReference type="ARBA" id="ARBA00022989"/>
    </source>
</evidence>
<evidence type="ECO:0000313" key="13">
    <source>
        <dbReference type="Proteomes" id="UP001161757"/>
    </source>
</evidence>
<evidence type="ECO:0000256" key="8">
    <source>
        <dbReference type="ARBA" id="ARBA00023128"/>
    </source>
</evidence>
<organism evidence="12 13">
    <name type="scientific">Exophiala dermatitidis</name>
    <name type="common">Black yeast-like fungus</name>
    <name type="synonym">Wangiella dermatitidis</name>
    <dbReference type="NCBI Taxonomy" id="5970"/>
    <lineage>
        <taxon>Eukaryota</taxon>
        <taxon>Fungi</taxon>
        <taxon>Dikarya</taxon>
        <taxon>Ascomycota</taxon>
        <taxon>Pezizomycotina</taxon>
        <taxon>Eurotiomycetes</taxon>
        <taxon>Chaetothyriomycetidae</taxon>
        <taxon>Chaetothyriales</taxon>
        <taxon>Herpotrichiellaceae</taxon>
        <taxon>Exophiala</taxon>
    </lineage>
</organism>
<evidence type="ECO:0000256" key="2">
    <source>
        <dbReference type="ARBA" id="ARBA00006375"/>
    </source>
</evidence>
<comment type="caution">
    <text evidence="12">The sequence shown here is derived from an EMBL/GenBank/DDBJ whole genome shotgun (WGS) entry which is preliminary data.</text>
</comment>
<feature type="repeat" description="Solcar" evidence="10">
    <location>
        <begin position="183"/>
        <end position="270"/>
    </location>
</feature>
<dbReference type="InterPro" id="IPR023395">
    <property type="entry name" value="MCP_dom_sf"/>
</dbReference>
<evidence type="ECO:0000256" key="5">
    <source>
        <dbReference type="ARBA" id="ARBA00022737"/>
    </source>
</evidence>
<keyword evidence="4 10" id="KW-0812">Transmembrane</keyword>
<dbReference type="SUPFAM" id="SSF103506">
    <property type="entry name" value="Mitochondrial carrier"/>
    <property type="match status" value="1"/>
</dbReference>
<dbReference type="Gene3D" id="1.50.40.10">
    <property type="entry name" value="Mitochondrial carrier domain"/>
    <property type="match status" value="1"/>
</dbReference>
<evidence type="ECO:0000256" key="4">
    <source>
        <dbReference type="ARBA" id="ARBA00022692"/>
    </source>
</evidence>
<keyword evidence="9 10" id="KW-0472">Membrane</keyword>
<comment type="similarity">
    <text evidence="2 11">Belongs to the mitochondrial carrier (TC 2.A.29) family.</text>
</comment>
<dbReference type="Pfam" id="PF00153">
    <property type="entry name" value="Mito_carr"/>
    <property type="match status" value="3"/>
</dbReference>
<dbReference type="InterPro" id="IPR002067">
    <property type="entry name" value="MCP"/>
</dbReference>
<dbReference type="AlphaFoldDB" id="A0AAN6IVN8"/>
<evidence type="ECO:0000256" key="9">
    <source>
        <dbReference type="ARBA" id="ARBA00023136"/>
    </source>
</evidence>
<feature type="repeat" description="Solcar" evidence="10">
    <location>
        <begin position="80"/>
        <end position="170"/>
    </location>
</feature>
<reference evidence="12" key="1">
    <citation type="submission" date="2023-01" db="EMBL/GenBank/DDBJ databases">
        <title>Exophiala dermititidis isolated from Cystic Fibrosis Patient.</title>
        <authorList>
            <person name="Kurbessoian T."/>
            <person name="Crocker A."/>
            <person name="Murante D."/>
            <person name="Hogan D.A."/>
            <person name="Stajich J.E."/>
        </authorList>
    </citation>
    <scope>NUCLEOTIDE SEQUENCE</scope>
    <source>
        <strain evidence="12">Ex8</strain>
    </source>
</reference>
<gene>
    <name evidence="12" type="primary">FLX1</name>
    <name evidence="12" type="ORF">HRR80_003083</name>
</gene>